<dbReference type="Proteomes" id="UP001501169">
    <property type="component" value="Unassembled WGS sequence"/>
</dbReference>
<feature type="domain" description="AB hydrolase-1" evidence="1">
    <location>
        <begin position="32"/>
        <end position="280"/>
    </location>
</feature>
<proteinExistence type="predicted"/>
<sequence length="297" mass="33110">MLQLVPWSYQTAQGFTLRGYRTEASGKAVLHMLHGNGFCSRMYQPMLQRLAADYDLFLSDAQGHGDSDHGGAFVGWNKSAELAAQAWAAHQHLYHAMPVYGIGHSFGGVLTSLIHTSPASPFHGIVLLDPVLFTPTMLTAISALSGIRLYHKNPMARAALRRRQHWPDKQSAVDYLTNRGMFANWHPDALAAYIDHALKPSEHGLSLKCLPQREADIFASYPHKLWQQLARHCAPVKVFYGDKSYPFIAKSLSKWQRCNKAVSVTEVKGGHCFMQEQPEQAAIYVKTAISELNSPLK</sequence>
<accession>A0ABN1EDP3</accession>
<dbReference type="Pfam" id="PF12697">
    <property type="entry name" value="Abhydrolase_6"/>
    <property type="match status" value="1"/>
</dbReference>
<dbReference type="RefSeq" id="WP_226768009.1">
    <property type="nucleotide sequence ID" value="NZ_BAAAEO010000006.1"/>
</dbReference>
<dbReference type="InterPro" id="IPR029058">
    <property type="entry name" value="AB_hydrolase_fold"/>
</dbReference>
<dbReference type="InterPro" id="IPR000073">
    <property type="entry name" value="AB_hydrolase_1"/>
</dbReference>
<dbReference type="GO" id="GO:0016787">
    <property type="term" value="F:hydrolase activity"/>
    <property type="evidence" value="ECO:0007669"/>
    <property type="project" value="UniProtKB-KW"/>
</dbReference>
<keyword evidence="3" id="KW-1185">Reference proteome</keyword>
<evidence type="ECO:0000313" key="3">
    <source>
        <dbReference type="Proteomes" id="UP001501169"/>
    </source>
</evidence>
<dbReference type="Gene3D" id="3.40.50.1820">
    <property type="entry name" value="alpha/beta hydrolase"/>
    <property type="match status" value="1"/>
</dbReference>
<keyword evidence="2" id="KW-0378">Hydrolase</keyword>
<dbReference type="PANTHER" id="PTHR42886:SF29">
    <property type="entry name" value="PUMMELIG, ISOFORM A"/>
    <property type="match status" value="1"/>
</dbReference>
<gene>
    <name evidence="2" type="primary">poxA</name>
    <name evidence="2" type="ORF">GCM10009098_35730</name>
</gene>
<protein>
    <submittedName>
        <fullName evidence="2">Alpha/beta hydrolase PoxA</fullName>
    </submittedName>
</protein>
<comment type="caution">
    <text evidence="2">The sequence shown here is derived from an EMBL/GenBank/DDBJ whole genome shotgun (WGS) entry which is preliminary data.</text>
</comment>
<dbReference type="SUPFAM" id="SSF53474">
    <property type="entry name" value="alpha/beta-Hydrolases"/>
    <property type="match status" value="1"/>
</dbReference>
<name>A0ABN1EDP3_9GAMM</name>
<dbReference type="EMBL" id="BAAAEO010000006">
    <property type="protein sequence ID" value="GAA0564436.1"/>
    <property type="molecule type" value="Genomic_DNA"/>
</dbReference>
<dbReference type="PANTHER" id="PTHR42886">
    <property type="entry name" value="RE40534P-RELATED"/>
    <property type="match status" value="1"/>
</dbReference>
<evidence type="ECO:0000313" key="2">
    <source>
        <dbReference type="EMBL" id="GAA0564436.1"/>
    </source>
</evidence>
<organism evidence="2 3">
    <name type="scientific">Rheinheimera aquimaris</name>
    <dbReference type="NCBI Taxonomy" id="412437"/>
    <lineage>
        <taxon>Bacteria</taxon>
        <taxon>Pseudomonadati</taxon>
        <taxon>Pseudomonadota</taxon>
        <taxon>Gammaproteobacteria</taxon>
        <taxon>Chromatiales</taxon>
        <taxon>Chromatiaceae</taxon>
        <taxon>Rheinheimera</taxon>
    </lineage>
</organism>
<evidence type="ECO:0000259" key="1">
    <source>
        <dbReference type="Pfam" id="PF12697"/>
    </source>
</evidence>
<reference evidence="2 3" key="1">
    <citation type="journal article" date="2019" name="Int. J. Syst. Evol. Microbiol.">
        <title>The Global Catalogue of Microorganisms (GCM) 10K type strain sequencing project: providing services to taxonomists for standard genome sequencing and annotation.</title>
        <authorList>
            <consortium name="The Broad Institute Genomics Platform"/>
            <consortium name="The Broad Institute Genome Sequencing Center for Infectious Disease"/>
            <person name="Wu L."/>
            <person name="Ma J."/>
        </authorList>
    </citation>
    <scope>NUCLEOTIDE SEQUENCE [LARGE SCALE GENOMIC DNA]</scope>
    <source>
        <strain evidence="2 3">JCM 14331</strain>
    </source>
</reference>